<evidence type="ECO:0000313" key="3">
    <source>
        <dbReference type="EMBL" id="PWI65114.1"/>
    </source>
</evidence>
<dbReference type="AlphaFoldDB" id="A0A2U3DS95"/>
<dbReference type="GO" id="GO:0000981">
    <property type="term" value="F:DNA-binding transcription factor activity, RNA polymerase II-specific"/>
    <property type="evidence" value="ECO:0007669"/>
    <property type="project" value="InterPro"/>
</dbReference>
<gene>
    <name evidence="3" type="ORF">PCL_07413</name>
</gene>
<name>A0A2U3DS95_PURLI</name>
<dbReference type="SUPFAM" id="SSF57701">
    <property type="entry name" value="Zn2/Cys6 DNA-binding domain"/>
    <property type="match status" value="1"/>
</dbReference>
<keyword evidence="1" id="KW-0539">Nucleus</keyword>
<dbReference type="InterPro" id="IPR001138">
    <property type="entry name" value="Zn2Cys6_DnaBD"/>
</dbReference>
<reference evidence="3 4" key="1">
    <citation type="journal article" date="2016" name="Front. Microbiol.">
        <title>Genome and transcriptome sequences reveal the specific parasitism of the nematophagous Purpureocillium lilacinum 36-1.</title>
        <authorList>
            <person name="Xie J."/>
            <person name="Li S."/>
            <person name="Mo C."/>
            <person name="Xiao X."/>
            <person name="Peng D."/>
            <person name="Wang G."/>
            <person name="Xiao Y."/>
        </authorList>
    </citation>
    <scope>NUCLEOTIDE SEQUENCE [LARGE SCALE GENOMIC DNA]</scope>
    <source>
        <strain evidence="3 4">36-1</strain>
    </source>
</reference>
<dbReference type="Gene3D" id="4.10.240.10">
    <property type="entry name" value="Zn(2)-C6 fungal-type DNA-binding domain"/>
    <property type="match status" value="1"/>
</dbReference>
<comment type="caution">
    <text evidence="3">The sequence shown here is derived from an EMBL/GenBank/DDBJ whole genome shotgun (WGS) entry which is preliminary data.</text>
</comment>
<evidence type="ECO:0000256" key="1">
    <source>
        <dbReference type="ARBA" id="ARBA00023242"/>
    </source>
</evidence>
<dbReference type="PANTHER" id="PTHR38111:SF11">
    <property type="entry name" value="TRANSCRIPTION FACTOR DOMAIN-CONTAINING PROTEIN-RELATED"/>
    <property type="match status" value="1"/>
</dbReference>
<evidence type="ECO:0000259" key="2">
    <source>
        <dbReference type="PROSITE" id="PS50048"/>
    </source>
</evidence>
<dbReference type="SMART" id="SM00066">
    <property type="entry name" value="GAL4"/>
    <property type="match status" value="1"/>
</dbReference>
<proteinExistence type="predicted"/>
<dbReference type="Pfam" id="PF00172">
    <property type="entry name" value="Zn_clus"/>
    <property type="match status" value="1"/>
</dbReference>
<protein>
    <recommendedName>
        <fullName evidence="2">Zn(2)-C6 fungal-type domain-containing protein</fullName>
    </recommendedName>
</protein>
<dbReference type="PANTHER" id="PTHR38111">
    <property type="entry name" value="ZN(2)-C6 FUNGAL-TYPE DOMAIN-CONTAINING PROTEIN-RELATED"/>
    <property type="match status" value="1"/>
</dbReference>
<accession>A0A2U3DS95</accession>
<dbReference type="PROSITE" id="PS50048">
    <property type="entry name" value="ZN2_CY6_FUNGAL_2"/>
    <property type="match status" value="1"/>
</dbReference>
<dbReference type="Proteomes" id="UP000245956">
    <property type="component" value="Unassembled WGS sequence"/>
</dbReference>
<dbReference type="InterPro" id="IPR053178">
    <property type="entry name" value="Osmoadaptation_assoc"/>
</dbReference>
<dbReference type="PROSITE" id="PS00463">
    <property type="entry name" value="ZN2_CY6_FUNGAL_1"/>
    <property type="match status" value="1"/>
</dbReference>
<evidence type="ECO:0000313" key="4">
    <source>
        <dbReference type="Proteomes" id="UP000245956"/>
    </source>
</evidence>
<dbReference type="EMBL" id="LCWV01000038">
    <property type="protein sequence ID" value="PWI65114.1"/>
    <property type="molecule type" value="Genomic_DNA"/>
</dbReference>
<feature type="domain" description="Zn(2)-C6 fungal-type" evidence="2">
    <location>
        <begin position="10"/>
        <end position="38"/>
    </location>
</feature>
<sequence length="520" mass="58098">MVGVPGRSKGCITCRRRKKGCDKATPSCSNCLRLGLECEGYGRGLIWLSGSSNECHGSTEIDESRGDSTCATAGIKAPWRVRYAKDADDRKQIVLHEPLARSARERLYAGRFCSDSIPFGRQYCERAISLTSNAWPRYIAGLYNTEAALRYSTLAISTAMLGVQSRDGQLLRKGMETYGRALQEMRIALSDPHRHKSDGVLAAARLMQLYELFFGNAKGWREQTSLELFNLTNMLIQVMFAIGRRVATPFASPTWRTVPWQGCAKPAKDILIDALCCITAILAKSDALRTCAYPNEAERLRREILADCCHVESALSLWAECEGAEIRKFDYTTRASLPRPTSDTDFAVLHLASTYWIACLLLYTTIESVSTPDTACGRYPSSSTVHATRKFRCPESRIGSIAPQASPRMGSILFAKKIARSMHLFFDPCAGIVQGASALFPLTIALRYFAMTEEQGQSSEEAQILYSLYHRPFMGTFVGRFLQDLHDDVKLQQINNAWQVETTRGNDKIWWYAIMLSRDG</sequence>
<dbReference type="Pfam" id="PF11951">
    <property type="entry name" value="Fungal_trans_2"/>
    <property type="match status" value="1"/>
</dbReference>
<dbReference type="InterPro" id="IPR036864">
    <property type="entry name" value="Zn2-C6_fun-type_DNA-bd_sf"/>
</dbReference>
<dbReference type="InterPro" id="IPR021858">
    <property type="entry name" value="Fun_TF"/>
</dbReference>
<dbReference type="CDD" id="cd00067">
    <property type="entry name" value="GAL4"/>
    <property type="match status" value="1"/>
</dbReference>
<dbReference type="GO" id="GO:0008270">
    <property type="term" value="F:zinc ion binding"/>
    <property type="evidence" value="ECO:0007669"/>
    <property type="project" value="InterPro"/>
</dbReference>
<organism evidence="3 4">
    <name type="scientific">Purpureocillium lilacinum</name>
    <name type="common">Paecilomyces lilacinus</name>
    <dbReference type="NCBI Taxonomy" id="33203"/>
    <lineage>
        <taxon>Eukaryota</taxon>
        <taxon>Fungi</taxon>
        <taxon>Dikarya</taxon>
        <taxon>Ascomycota</taxon>
        <taxon>Pezizomycotina</taxon>
        <taxon>Sordariomycetes</taxon>
        <taxon>Hypocreomycetidae</taxon>
        <taxon>Hypocreales</taxon>
        <taxon>Ophiocordycipitaceae</taxon>
        <taxon>Purpureocillium</taxon>
    </lineage>
</organism>